<organism evidence="3 4">
    <name type="scientific">Biomphalaria glabrata</name>
    <name type="common">Bloodfluke planorb</name>
    <name type="synonym">Freshwater snail</name>
    <dbReference type="NCBI Taxonomy" id="6526"/>
    <lineage>
        <taxon>Eukaryota</taxon>
        <taxon>Metazoa</taxon>
        <taxon>Spiralia</taxon>
        <taxon>Lophotrochozoa</taxon>
        <taxon>Mollusca</taxon>
        <taxon>Gastropoda</taxon>
        <taxon>Heterobranchia</taxon>
        <taxon>Euthyneura</taxon>
        <taxon>Panpulmonata</taxon>
        <taxon>Hygrophila</taxon>
        <taxon>Lymnaeoidea</taxon>
        <taxon>Planorbidae</taxon>
        <taxon>Biomphalaria</taxon>
    </lineage>
</organism>
<gene>
    <name evidence="4" type="primary">LOC106080223</name>
</gene>
<dbReference type="PANTHER" id="PTHR23227:SF67">
    <property type="entry name" value="CRANIOFACIAL DEVELOPMENT PROTEIN 2-LIKE"/>
    <property type="match status" value="1"/>
</dbReference>
<accession>A0A9W3AWA8</accession>
<evidence type="ECO:0000256" key="1">
    <source>
        <dbReference type="SAM" id="MobiDB-lite"/>
    </source>
</evidence>
<name>A0A9W3AWA8_BIOGL</name>
<dbReference type="GeneID" id="106080223"/>
<evidence type="ECO:0000313" key="3">
    <source>
        <dbReference type="Proteomes" id="UP001165740"/>
    </source>
</evidence>
<protein>
    <submittedName>
        <fullName evidence="4">Craniofacial development protein 2-like isoform X1</fullName>
    </submittedName>
</protein>
<feature type="compositionally biased region" description="Basic and acidic residues" evidence="1">
    <location>
        <begin position="144"/>
        <end position="159"/>
    </location>
</feature>
<feature type="compositionally biased region" description="Basic and acidic residues" evidence="1">
    <location>
        <begin position="113"/>
        <end position="128"/>
    </location>
</feature>
<feature type="compositionally biased region" description="Polar residues" evidence="1">
    <location>
        <begin position="201"/>
        <end position="210"/>
    </location>
</feature>
<feature type="compositionally biased region" description="Basic and acidic residues" evidence="1">
    <location>
        <begin position="1"/>
        <end position="27"/>
    </location>
</feature>
<feature type="compositionally biased region" description="Basic and acidic residues" evidence="1">
    <location>
        <begin position="66"/>
        <end position="81"/>
    </location>
</feature>
<reference evidence="4" key="1">
    <citation type="submission" date="2025-08" db="UniProtKB">
        <authorList>
            <consortium name="RefSeq"/>
        </authorList>
    </citation>
    <scope>IDENTIFICATION</scope>
</reference>
<dbReference type="OrthoDB" id="10030815at2759"/>
<sequence length="673" mass="75810">MDHHHDNISASKDESKSGTQEMDDRANDVSQGSAKDYHDHTSIKKQKLDSESEQEMENDSSSRIVSDVDRKKCIRLKDYRAQGKKPFNAISESKSGTQEMDDRANDVSQGSAKDYHDHTSIKKQKLDSESEQEMENDSSSRIVSDVDRKKCIRLKDYRAQGKKPFNAISESKSGTQEMDDRANDVSPGNQVDGPNNEEVTESTGQKSLETSALDPGIKSDVSQSDPSTGPRDVYREQISPKRAQGKKPFNAISEVTVLREDSESQSHLKTIRPGISFATVNARTMSKIGKTEQMAALMRKNNWDILAISETRWPGSGLIKLDLGELVLYSGHEDKFTHSQGVALMLSKQAQRSIIEWKLHGSRIILASFRTVKKNLYFVQCYAPTNKNKETDDFYNRLTTILRGIPKNDYLILMGDFNAKVGSDNSGYEEVMGKHGIGEMNENGKRFADLCATFNLVIGGTVFSHKRIHKATWISPGQSTENQIDHICIRKKCRRFLQDVCVNPGADVASDHHPLCAKLKLTLKQTSGPSPLYNLLKGSKKQEEDKVALTKIWQLLKELGKVKTEQDWLKGKETVTSICLKILDPNICLPKEWIGEGTKQKIEERNEKLAKVNRSKTLEAKREAQKEYTEIDKTINHSMRTDKQNYIDTVEAALQNCIKDRVPKQCSHLRASN</sequence>
<feature type="domain" description="Endonuclease/exonuclease/phosphatase" evidence="2">
    <location>
        <begin position="291"/>
        <end position="512"/>
    </location>
</feature>
<dbReference type="RefSeq" id="XP_055891506.1">
    <property type="nucleotide sequence ID" value="XM_056035531.1"/>
</dbReference>
<dbReference type="CDD" id="cd09076">
    <property type="entry name" value="L1-EN"/>
    <property type="match status" value="1"/>
</dbReference>
<dbReference type="Pfam" id="PF03372">
    <property type="entry name" value="Exo_endo_phos"/>
    <property type="match status" value="1"/>
</dbReference>
<feature type="compositionally biased region" description="Basic and acidic residues" evidence="1">
    <location>
        <begin position="35"/>
        <end position="50"/>
    </location>
</feature>
<dbReference type="AlphaFoldDB" id="A0A9W3AWA8"/>
<feature type="region of interest" description="Disordered" evidence="1">
    <location>
        <begin position="1"/>
        <end position="245"/>
    </location>
</feature>
<dbReference type="InterPro" id="IPR036691">
    <property type="entry name" value="Endo/exonu/phosph_ase_sf"/>
</dbReference>
<evidence type="ECO:0000313" key="4">
    <source>
        <dbReference type="RefSeq" id="XP_055891506.1"/>
    </source>
</evidence>
<dbReference type="Gene3D" id="3.60.10.10">
    <property type="entry name" value="Endonuclease/exonuclease/phosphatase"/>
    <property type="match status" value="1"/>
</dbReference>
<keyword evidence="3" id="KW-1185">Reference proteome</keyword>
<dbReference type="InterPro" id="IPR005135">
    <property type="entry name" value="Endo/exonuclease/phosphatase"/>
</dbReference>
<dbReference type="PANTHER" id="PTHR23227">
    <property type="entry name" value="BUCENTAUR RELATED"/>
    <property type="match status" value="1"/>
</dbReference>
<dbReference type="SUPFAM" id="SSF56219">
    <property type="entry name" value="DNase I-like"/>
    <property type="match status" value="1"/>
</dbReference>
<dbReference type="InterPro" id="IPR027124">
    <property type="entry name" value="Swc5/CFDP1/2"/>
</dbReference>
<evidence type="ECO:0000259" key="2">
    <source>
        <dbReference type="Pfam" id="PF03372"/>
    </source>
</evidence>
<proteinExistence type="predicted"/>
<dbReference type="Proteomes" id="UP001165740">
    <property type="component" value="Chromosome 7"/>
</dbReference>
<dbReference type="GO" id="GO:0003824">
    <property type="term" value="F:catalytic activity"/>
    <property type="evidence" value="ECO:0007669"/>
    <property type="project" value="InterPro"/>
</dbReference>